<evidence type="ECO:0000313" key="3">
    <source>
        <dbReference type="EMBL" id="OBX28163.1"/>
    </source>
</evidence>
<organism evidence="3 4">
    <name type="scientific">Acinetobacter gandensis</name>
    <dbReference type="NCBI Taxonomy" id="1443941"/>
    <lineage>
        <taxon>Bacteria</taxon>
        <taxon>Pseudomonadati</taxon>
        <taxon>Pseudomonadota</taxon>
        <taxon>Gammaproteobacteria</taxon>
        <taxon>Moraxellales</taxon>
        <taxon>Moraxellaceae</taxon>
        <taxon>Acinetobacter</taxon>
    </lineage>
</organism>
<evidence type="ECO:0000313" key="4">
    <source>
        <dbReference type="Proteomes" id="UP000185753"/>
    </source>
</evidence>
<accession>A0A1A7R9L0</accession>
<name>A0A1A7R9L0_9GAMM</name>
<feature type="chain" id="PRO_5008360694" description="CSLREA domain-containing protein" evidence="2">
    <location>
        <begin position="22"/>
        <end position="805"/>
    </location>
</feature>
<dbReference type="OrthoDB" id="6711740at2"/>
<evidence type="ECO:0008006" key="5">
    <source>
        <dbReference type="Google" id="ProtNLM"/>
    </source>
</evidence>
<protein>
    <recommendedName>
        <fullName evidence="5">CSLREA domain-containing protein</fullName>
    </recommendedName>
</protein>
<evidence type="ECO:0000256" key="1">
    <source>
        <dbReference type="SAM" id="Phobius"/>
    </source>
</evidence>
<dbReference type="InterPro" id="IPR011050">
    <property type="entry name" value="Pectin_lyase_fold/virulence"/>
</dbReference>
<dbReference type="Proteomes" id="UP000185753">
    <property type="component" value="Unassembled WGS sequence"/>
</dbReference>
<sequence length="805" mass="86838">MKNYKKGLLAAMVLAAMSLMAADDKIIYVNTFDDENGENANNCSLREAIETARKNAAFGGCKAGNTANGQNDIIQLEAGEYKLSLGELVPETQITIQGKSRWNFDVKNKLTGNYPAYEAIKTTINAQGKSRILNTGKTEANVVMQSVRLTNGYSNTRGGAVNVGGSFVLSNGIIDNSKADIAGGAIYASTLNTEKNVDLVSTLVQSNQAPKGSVLAMDCVGNFGDSKPNISFTQSSFIENGSANSQSIFDYCGQVTSVLMANTIAKNRASATTGSIIKAIDNTVNNSVERLSAASLFSFTSNTIVENDAYSTYYYDKNGSKSLAFNVLAFNKTGKSCRYLNNTVPDKTQIFYATGNAFELTEALCDLPESVLTSTNSSIKNIDVKNNAISTYLTPLQETSEYNLYLPLYYPLKTNLATSLMNTGLSNCSENDQRGLVRITDGTLQLNPDSRNSCEIGSVESMDLTAADVEELTNSSIKVLVKGYQDEIDGLKADINDPVYKEYKIANQEDLSVKEAELAALKNNLKYRAIYFNPFEKSLPQEVTVIGTQSRQLQKLNADNYTVSAKPLGIGSEITIASGQASVVGGDLDDLKCEWDAKLHKVVIYRAGGDVTDATDFAFCQYTLTEKTNTSNSSSGILKAVFKNIEPIVESKTYSIDPSSNLTLNIDNLMLNASEEGDGPLATLPSGKALWNKDVNGLDLPIHLDSIPAGLNFTAERSGQCPGSYVKETCYGGKLSFSVKNNLSQFDYPVKYSVFDSEGAKSNFGILTLKNTAKNTNTSSSGGGSFGILGLISLFGLVVYRRRMN</sequence>
<dbReference type="STRING" id="1443941.A9J31_06265"/>
<keyword evidence="1" id="KW-0812">Transmembrane</keyword>
<evidence type="ECO:0000256" key="2">
    <source>
        <dbReference type="SAM" id="SignalP"/>
    </source>
</evidence>
<keyword evidence="1" id="KW-0472">Membrane</keyword>
<proteinExistence type="predicted"/>
<comment type="caution">
    <text evidence="3">The sequence shown here is derived from an EMBL/GenBank/DDBJ whole genome shotgun (WGS) entry which is preliminary data.</text>
</comment>
<reference evidence="4" key="1">
    <citation type="submission" date="2016-06" db="EMBL/GenBank/DDBJ databases">
        <authorList>
            <person name="Radolfova-Krizova L."/>
            <person name="Nemec A."/>
        </authorList>
    </citation>
    <scope>NUCLEOTIDE SEQUENCE [LARGE SCALE GENOMIC DNA]</scope>
    <source>
        <strain evidence="4">ANC 4275</strain>
    </source>
</reference>
<dbReference type="SUPFAM" id="SSF51126">
    <property type="entry name" value="Pectin lyase-like"/>
    <property type="match status" value="1"/>
</dbReference>
<feature type="signal peptide" evidence="2">
    <location>
        <begin position="1"/>
        <end position="21"/>
    </location>
</feature>
<dbReference type="InterPro" id="IPR026457">
    <property type="entry name" value="CSLREA_Nterm"/>
</dbReference>
<dbReference type="RefSeq" id="WP_067765277.1">
    <property type="nucleotide sequence ID" value="NZ_LZDS01000026.1"/>
</dbReference>
<keyword evidence="1" id="KW-1133">Transmembrane helix</keyword>
<dbReference type="AlphaFoldDB" id="A0A1A7R9L0"/>
<gene>
    <name evidence="3" type="ORF">A9J31_06265</name>
</gene>
<keyword evidence="2" id="KW-0732">Signal</keyword>
<feature type="transmembrane region" description="Helical" evidence="1">
    <location>
        <begin position="782"/>
        <end position="800"/>
    </location>
</feature>
<dbReference type="NCBIfam" id="TIGR04214">
    <property type="entry name" value="CSLREA_Nterm"/>
    <property type="match status" value="1"/>
</dbReference>
<dbReference type="EMBL" id="LZDS01000026">
    <property type="protein sequence ID" value="OBX28163.1"/>
    <property type="molecule type" value="Genomic_DNA"/>
</dbReference>
<keyword evidence="4" id="KW-1185">Reference proteome</keyword>